<organism evidence="3 4">
    <name type="scientific">Hyunsoonleella flava</name>
    <dbReference type="NCBI Taxonomy" id="2527939"/>
    <lineage>
        <taxon>Bacteria</taxon>
        <taxon>Pseudomonadati</taxon>
        <taxon>Bacteroidota</taxon>
        <taxon>Flavobacteriia</taxon>
        <taxon>Flavobacteriales</taxon>
        <taxon>Flavobacteriaceae</taxon>
    </lineage>
</organism>
<proteinExistence type="predicted"/>
<keyword evidence="2" id="KW-0732">Signal</keyword>
<reference evidence="3 4" key="1">
    <citation type="submission" date="2019-02" db="EMBL/GenBank/DDBJ databases">
        <title>Hyunsoonleella sp., isolated from marine sediment.</title>
        <authorList>
            <person name="Liu B.-T."/>
        </authorList>
    </citation>
    <scope>NUCLEOTIDE SEQUENCE [LARGE SCALE GENOMIC DNA]</scope>
    <source>
        <strain evidence="3 4">T58</strain>
    </source>
</reference>
<comment type="caution">
    <text evidence="3">The sequence shown here is derived from an EMBL/GenBank/DDBJ whole genome shotgun (WGS) entry which is preliminary data.</text>
</comment>
<protein>
    <recommendedName>
        <fullName evidence="5">DUF4129 domain-containing protein</fullName>
    </recommendedName>
</protein>
<keyword evidence="4" id="KW-1185">Reference proteome</keyword>
<dbReference type="RefSeq" id="WP_130962299.1">
    <property type="nucleotide sequence ID" value="NZ_SIRT01000001.1"/>
</dbReference>
<evidence type="ECO:0000313" key="3">
    <source>
        <dbReference type="EMBL" id="TBN06309.1"/>
    </source>
</evidence>
<sequence length="241" mass="28151">MKQKPLHIFLFLAFLLLGNAESRAITPVQSTEVYRVFDSDFKERYAGDKYNYEGTKVVNRTESGSGEYEDYDKEKIKTKEQDNSENIIINLGPFWWIFIVILIGAVLYLAYVLLNEGGTGIFASSKNKSIERYDDINAENIEHADIHALIKNAENSKDYRLAIRYYYLLVLKTLSLKNHIKFEDDKTNGEYLNELNQKPFFKGFSYVSYLYTYIWYGKFALAESQYFKAKDNFQSLLNQVK</sequence>
<evidence type="ECO:0000256" key="1">
    <source>
        <dbReference type="SAM" id="Phobius"/>
    </source>
</evidence>
<feature type="transmembrane region" description="Helical" evidence="1">
    <location>
        <begin position="94"/>
        <end position="114"/>
    </location>
</feature>
<gene>
    <name evidence="3" type="ORF">EYD45_00025</name>
</gene>
<keyword evidence="1" id="KW-0472">Membrane</keyword>
<feature type="signal peptide" evidence="2">
    <location>
        <begin position="1"/>
        <end position="24"/>
    </location>
</feature>
<name>A0A4Q9FGC3_9FLAO</name>
<dbReference type="AlphaFoldDB" id="A0A4Q9FGC3"/>
<evidence type="ECO:0000256" key="2">
    <source>
        <dbReference type="SAM" id="SignalP"/>
    </source>
</evidence>
<accession>A0A4Q9FGC3</accession>
<evidence type="ECO:0000313" key="4">
    <source>
        <dbReference type="Proteomes" id="UP000291142"/>
    </source>
</evidence>
<evidence type="ECO:0008006" key="5">
    <source>
        <dbReference type="Google" id="ProtNLM"/>
    </source>
</evidence>
<keyword evidence="1" id="KW-1133">Transmembrane helix</keyword>
<dbReference type="EMBL" id="SIRT01000001">
    <property type="protein sequence ID" value="TBN06309.1"/>
    <property type="molecule type" value="Genomic_DNA"/>
</dbReference>
<dbReference type="Proteomes" id="UP000291142">
    <property type="component" value="Unassembled WGS sequence"/>
</dbReference>
<keyword evidence="1" id="KW-0812">Transmembrane</keyword>
<feature type="chain" id="PRO_5020848656" description="DUF4129 domain-containing protein" evidence="2">
    <location>
        <begin position="25"/>
        <end position="241"/>
    </location>
</feature>
<dbReference type="OrthoDB" id="5491447at2"/>